<dbReference type="OrthoDB" id="4094466at2"/>
<gene>
    <name evidence="3" type="ORF">CP975_29615</name>
</gene>
<dbReference type="RefSeq" id="WP_055530119.1">
    <property type="nucleotide sequence ID" value="NZ_CP023695.1"/>
</dbReference>
<evidence type="ECO:0000256" key="2">
    <source>
        <dbReference type="SAM" id="SignalP"/>
    </source>
</evidence>
<feature type="chain" id="PRO_5038517804" evidence="2">
    <location>
        <begin position="22"/>
        <end position="497"/>
    </location>
</feature>
<feature type="signal peptide" evidence="2">
    <location>
        <begin position="1"/>
        <end position="21"/>
    </location>
</feature>
<dbReference type="EMBL" id="CP023695">
    <property type="protein sequence ID" value="QEV21152.1"/>
    <property type="molecule type" value="Genomic_DNA"/>
</dbReference>
<protein>
    <submittedName>
        <fullName evidence="3">Uncharacterized protein</fullName>
    </submittedName>
</protein>
<organism evidence="3 4">
    <name type="scientific">Streptomyces alboniger</name>
    <dbReference type="NCBI Taxonomy" id="132473"/>
    <lineage>
        <taxon>Bacteria</taxon>
        <taxon>Bacillati</taxon>
        <taxon>Actinomycetota</taxon>
        <taxon>Actinomycetes</taxon>
        <taxon>Kitasatosporales</taxon>
        <taxon>Streptomycetaceae</taxon>
        <taxon>Streptomyces</taxon>
        <taxon>Streptomyces aurantiacus group</taxon>
    </lineage>
</organism>
<accession>A0A5J6HPN1</accession>
<feature type="region of interest" description="Disordered" evidence="1">
    <location>
        <begin position="28"/>
        <end position="63"/>
    </location>
</feature>
<reference evidence="3 4" key="1">
    <citation type="submission" date="2017-09" db="EMBL/GenBank/DDBJ databases">
        <authorList>
            <person name="Lee N."/>
            <person name="Cho B.-K."/>
        </authorList>
    </citation>
    <scope>NUCLEOTIDE SEQUENCE [LARGE SCALE GENOMIC DNA]</scope>
    <source>
        <strain evidence="3 4">ATCC 12461</strain>
    </source>
</reference>
<proteinExistence type="predicted"/>
<dbReference type="KEGG" id="salw:CP975_29615"/>
<evidence type="ECO:0000313" key="4">
    <source>
        <dbReference type="Proteomes" id="UP000326553"/>
    </source>
</evidence>
<dbReference type="AlphaFoldDB" id="A0A5J6HPN1"/>
<evidence type="ECO:0000313" key="3">
    <source>
        <dbReference type="EMBL" id="QEV21152.1"/>
    </source>
</evidence>
<keyword evidence="2" id="KW-0732">Signal</keyword>
<dbReference type="Proteomes" id="UP000326553">
    <property type="component" value="Chromosome"/>
</dbReference>
<sequence>MTTRRTFLLAFLLTTALLAGAVTVLATQDSRDTTSRNPAPDSVAPSAIAPSAQSRTTRARSKAAGKAIMGNAWSSTWSDTVPSSTAVPARALGTGRCAALYGWATARSAVPRGTASAAFTLSAPDDSPVVVRSLRIVKGRAVPTPQGKDVECVGAVDRTVDQNLDEWGELSLDAPRDVRLSRYVRPGGTTGGIVDARTLGCSCEWWIQLEVLEGGAVRTVRIDDAGRPFTIASPVARIGTPADDDAQRYGAPDLALARGDGGAGADARATNGLSVSGTRLFSGSDQEMWAVTNRKVRGLARITADLDVPGAVCERLERSLMAADARPAAHATYAVLFADKSPDMEAETVTDISLHVERPRRLDAEPMGYGCYPDDWNLQMNTSREGATVLIDRAAQGDSDPSASSDLPVFTGEPVTYYQESARGPATDAFFFGVSATGPADIEYRFTIEVTLKSRSGKVTHYTLDDAGRPFVIAARPVGDFPGQGQHLYREVGKKVG</sequence>
<evidence type="ECO:0000256" key="1">
    <source>
        <dbReference type="SAM" id="MobiDB-lite"/>
    </source>
</evidence>
<name>A0A5J6HPN1_STRAD</name>
<keyword evidence="4" id="KW-1185">Reference proteome</keyword>